<evidence type="ECO:0000313" key="1">
    <source>
        <dbReference type="EMBL" id="AQV96694.1"/>
    </source>
</evidence>
<evidence type="ECO:0000313" key="2">
    <source>
        <dbReference type="Proteomes" id="UP000189627"/>
    </source>
</evidence>
<accession>A0A1U9UVI1</accession>
<organism evidence="1 2">
    <name type="scientific">Cupriavidus necator</name>
    <name type="common">Alcaligenes eutrophus</name>
    <name type="synonym">Ralstonia eutropha</name>
    <dbReference type="NCBI Taxonomy" id="106590"/>
    <lineage>
        <taxon>Bacteria</taxon>
        <taxon>Pseudomonadati</taxon>
        <taxon>Pseudomonadota</taxon>
        <taxon>Betaproteobacteria</taxon>
        <taxon>Burkholderiales</taxon>
        <taxon>Burkholderiaceae</taxon>
        <taxon>Cupriavidus</taxon>
    </lineage>
</organism>
<protein>
    <submittedName>
        <fullName evidence="1">Uncharacterized protein</fullName>
    </submittedName>
</protein>
<dbReference type="AlphaFoldDB" id="A0A1U9UVI1"/>
<dbReference type="OrthoDB" id="8968760at2"/>
<reference evidence="2" key="1">
    <citation type="submission" date="2017-02" db="EMBL/GenBank/DDBJ databases">
        <title>Complete genome sequence of Cupriavidus necator strain NH9, a 3-chlorobenzoate degrader.</title>
        <authorList>
            <person name="Moriuchi R."/>
            <person name="Dohra H."/>
            <person name="Ogawa N."/>
        </authorList>
    </citation>
    <scope>NUCLEOTIDE SEQUENCE [LARGE SCALE GENOMIC DNA]</scope>
    <source>
        <strain evidence="2">NH9</strain>
    </source>
</reference>
<sequence>MPHEIPPATETTPEGLMGLIEHIGGAAARGHLDPEFVRKLGKRIANEFQDMKAIRQPGDNELARLEQSIEALLLAADRTYGARLTRSLQRLREHELPFAGREPKANPPH</sequence>
<dbReference type="KEGG" id="cuh:BJN34_22790"/>
<proteinExistence type="predicted"/>
<dbReference type="EMBL" id="CP017758">
    <property type="protein sequence ID" value="AQV96694.1"/>
    <property type="molecule type" value="Genomic_DNA"/>
</dbReference>
<dbReference type="Proteomes" id="UP000189627">
    <property type="component" value="Chromosome 2"/>
</dbReference>
<gene>
    <name evidence="1" type="ORF">BJN34_22790</name>
</gene>
<name>A0A1U9UVI1_CUPNE</name>